<dbReference type="AlphaFoldDB" id="A0A133XHD0"/>
<evidence type="ECO:0000313" key="1">
    <source>
        <dbReference type="EMBL" id="KXB30349.1"/>
    </source>
</evidence>
<evidence type="ECO:0000313" key="2">
    <source>
        <dbReference type="Proteomes" id="UP000070186"/>
    </source>
</evidence>
<dbReference type="Proteomes" id="UP000070186">
    <property type="component" value="Unassembled WGS sequence"/>
</dbReference>
<sequence>MSALNQTTLKALAVSANAAAMYLDACDAGRQEGPLDPAYYRACGDLLMNIFSLVDATNAFPRLLRQSAAARELAESVQIARRLEISRGKFYPRLVALLNRAAA</sequence>
<accession>A0A133XHD0</accession>
<keyword evidence="2" id="KW-1185">Reference proteome</keyword>
<name>A0A133XHD0_9RHOO</name>
<comment type="caution">
    <text evidence="1">The sequence shown here is derived from an EMBL/GenBank/DDBJ whole genome shotgun (WGS) entry which is preliminary data.</text>
</comment>
<organism evidence="1 2">
    <name type="scientific">Dechloromonas denitrificans</name>
    <dbReference type="NCBI Taxonomy" id="281362"/>
    <lineage>
        <taxon>Bacteria</taxon>
        <taxon>Pseudomonadati</taxon>
        <taxon>Pseudomonadota</taxon>
        <taxon>Betaproteobacteria</taxon>
        <taxon>Rhodocyclales</taxon>
        <taxon>Azonexaceae</taxon>
        <taxon>Dechloromonas</taxon>
    </lineage>
</organism>
<gene>
    <name evidence="1" type="ORF">AT959_13460</name>
</gene>
<dbReference type="RefSeq" id="WP_066883887.1">
    <property type="nucleotide sequence ID" value="NZ_LODL01000021.1"/>
</dbReference>
<proteinExistence type="predicted"/>
<dbReference type="EMBL" id="LODL01000021">
    <property type="protein sequence ID" value="KXB30349.1"/>
    <property type="molecule type" value="Genomic_DNA"/>
</dbReference>
<reference evidence="1 2" key="1">
    <citation type="submission" date="2015-12" db="EMBL/GenBank/DDBJ databases">
        <title>Nitrous oxide reduction kinetics distinguish bacteria harboring typical versus atypical NosZ.</title>
        <authorList>
            <person name="Yoon S."/>
            <person name="Nissen S."/>
            <person name="Park D."/>
            <person name="Sanford R.A."/>
            <person name="Loeffler F.E."/>
        </authorList>
    </citation>
    <scope>NUCLEOTIDE SEQUENCE [LARGE SCALE GENOMIC DNA]</scope>
    <source>
        <strain evidence="1 2">ATCC BAA-841</strain>
    </source>
</reference>
<protein>
    <submittedName>
        <fullName evidence="1">Uncharacterized protein</fullName>
    </submittedName>
</protein>